<accession>A0ACB0XM71</accession>
<sequence length="52" mass="5902">MGCSKCGCTGFCWNPVSSLRKLNCDLNHDHCSACYSHEALRNCTCGHHWNYH</sequence>
<protein>
    <submittedName>
        <fullName evidence="1">Uncharacterized protein</fullName>
    </submittedName>
</protein>
<evidence type="ECO:0000313" key="2">
    <source>
        <dbReference type="Proteomes" id="UP001497535"/>
    </source>
</evidence>
<dbReference type="EMBL" id="CAVMJV010000001">
    <property type="protein sequence ID" value="CAK5008275.1"/>
    <property type="molecule type" value="Genomic_DNA"/>
</dbReference>
<evidence type="ECO:0000313" key="1">
    <source>
        <dbReference type="EMBL" id="CAK5008275.1"/>
    </source>
</evidence>
<keyword evidence="2" id="KW-1185">Reference proteome</keyword>
<gene>
    <name evidence="1" type="ORF">MENTE1834_LOCUS1011</name>
</gene>
<organism evidence="1 2">
    <name type="scientific">Meloidogyne enterolobii</name>
    <name type="common">Root-knot nematode worm</name>
    <name type="synonym">Meloidogyne mayaguensis</name>
    <dbReference type="NCBI Taxonomy" id="390850"/>
    <lineage>
        <taxon>Eukaryota</taxon>
        <taxon>Metazoa</taxon>
        <taxon>Ecdysozoa</taxon>
        <taxon>Nematoda</taxon>
        <taxon>Chromadorea</taxon>
        <taxon>Rhabditida</taxon>
        <taxon>Tylenchina</taxon>
        <taxon>Tylenchomorpha</taxon>
        <taxon>Tylenchoidea</taxon>
        <taxon>Meloidogynidae</taxon>
        <taxon>Meloidogyninae</taxon>
        <taxon>Meloidogyne</taxon>
    </lineage>
</organism>
<dbReference type="Proteomes" id="UP001497535">
    <property type="component" value="Unassembled WGS sequence"/>
</dbReference>
<proteinExistence type="predicted"/>
<reference evidence="1" key="1">
    <citation type="submission" date="2023-11" db="EMBL/GenBank/DDBJ databases">
        <authorList>
            <person name="Poullet M."/>
        </authorList>
    </citation>
    <scope>NUCLEOTIDE SEQUENCE</scope>
    <source>
        <strain evidence="1">E1834</strain>
    </source>
</reference>
<comment type="caution">
    <text evidence="1">The sequence shown here is derived from an EMBL/GenBank/DDBJ whole genome shotgun (WGS) entry which is preliminary data.</text>
</comment>
<name>A0ACB0XM71_MELEN</name>